<evidence type="ECO:0000313" key="1">
    <source>
        <dbReference type="EMBL" id="AGI61860.1"/>
    </source>
</evidence>
<protein>
    <submittedName>
        <fullName evidence="1">Uncharacterized protein</fullName>
    </submittedName>
</protein>
<accession>R9R4S0</accession>
<name>R9R4S0_9CAUD</name>
<reference evidence="1 2" key="1">
    <citation type="journal article" date="2013" name="Virol. J.">
        <title>Whole genome sequencing and comparative genomic analyses of two Vibrio cholerae O139 Bengal-specific Podoviruses to other N4-like phages reveal extensive genetic diversity.</title>
        <authorList>
            <person name="Fouts D.E."/>
            <person name="Klumpp J."/>
            <person name="Bishop-Lilly K.A."/>
            <person name="Rajavel M."/>
            <person name="Willner K.M."/>
            <person name="Butani A."/>
            <person name="Henry M."/>
            <person name="Biswas B."/>
            <person name="Li M."/>
            <person name="Albert M.J."/>
            <person name="Loessner M.J."/>
            <person name="Calendar R."/>
            <person name="Sozhamannan S."/>
        </authorList>
    </citation>
    <scope>NUCLEOTIDE SEQUENCE [LARGE SCALE GENOMIC DNA]</scope>
</reference>
<keyword evidence="2" id="KW-1185">Reference proteome</keyword>
<gene>
    <name evidence="1" type="ORF">VCO139_0030</name>
</gene>
<organism evidence="1 2">
    <name type="scientific">Vibrio phage VCO139</name>
    <dbReference type="NCBI Taxonomy" id="1283073"/>
    <lineage>
        <taxon>Viruses</taxon>
        <taxon>Duplodnaviria</taxon>
        <taxon>Heunggongvirae</taxon>
        <taxon>Uroviricota</taxon>
        <taxon>Caudoviricetes</taxon>
        <taxon>Schitoviridae</taxon>
        <taxon>Pacinivirus</taxon>
        <taxon>Pacinivirus VCO139</taxon>
    </lineage>
</organism>
<proteinExistence type="predicted"/>
<sequence length="213" mass="23434">MSKINWDNAPEGTTHAHSQTGMFYKVEGTTVLVYGENGWGKSRVQAGASTLVEIPKQSEPMVKTIKTSSKEDLIRQLKAIGLPSELIQAMVGMGEEDEEPTSHHVRAPESISEKEAETVTNHLEIAFNALPKFGGANEETKDVLIDFGVDLVRELWAMGWEPKQPKKSMNDDELAEVIKQVSELLIRKTNAPVKATLGSVTFILAALRELGHI</sequence>
<evidence type="ECO:0000313" key="2">
    <source>
        <dbReference type="Proteomes" id="UP000014321"/>
    </source>
</evidence>
<dbReference type="Proteomes" id="UP000014321">
    <property type="component" value="Segment"/>
</dbReference>
<dbReference type="EMBL" id="KC438283">
    <property type="protein sequence ID" value="AGI61860.1"/>
    <property type="molecule type" value="Genomic_DNA"/>
</dbReference>